<proteinExistence type="predicted"/>
<dbReference type="Gene3D" id="3.90.550.10">
    <property type="entry name" value="Spore Coat Polysaccharide Biosynthesis Protein SpsA, Chain A"/>
    <property type="match status" value="1"/>
</dbReference>
<protein>
    <submittedName>
        <fullName evidence="2">Glycosyl transferase</fullName>
    </submittedName>
</protein>
<dbReference type="InterPro" id="IPR029044">
    <property type="entry name" value="Nucleotide-diphossugar_trans"/>
</dbReference>
<dbReference type="STRING" id="106634.TVD_00435"/>
<dbReference type="InterPro" id="IPR050834">
    <property type="entry name" value="Glycosyltransf_2"/>
</dbReference>
<dbReference type="SUPFAM" id="SSF53448">
    <property type="entry name" value="Nucleotide-diphospho-sugar transferases"/>
    <property type="match status" value="1"/>
</dbReference>
<dbReference type="GO" id="GO:0016740">
    <property type="term" value="F:transferase activity"/>
    <property type="evidence" value="ECO:0007669"/>
    <property type="project" value="UniProtKB-KW"/>
</dbReference>
<dbReference type="AlphaFoldDB" id="A0A0G3G4Y5"/>
<accession>A0A0G3G4Y5</accession>
<dbReference type="EMBL" id="CP011367">
    <property type="protein sequence ID" value="AKJ93921.1"/>
    <property type="molecule type" value="Genomic_DNA"/>
</dbReference>
<dbReference type="PANTHER" id="PTHR43685:SF2">
    <property type="entry name" value="GLYCOSYLTRANSFERASE 2-LIKE DOMAIN-CONTAINING PROTEIN"/>
    <property type="match status" value="1"/>
</dbReference>
<dbReference type="Proteomes" id="UP000064201">
    <property type="component" value="Chromosome"/>
</dbReference>
<sequence length="336" mass="37638">MSEGPLKIAVVIPYFQRERGLLRRCVQSVLDWRAGLSICVIVVDDGSPLPADEEIGDLLDDGEIVIVRKENGGPGAARNTGLDHVPRDIPFVAFLDSDDQWIGPFLGDAVRALGRGFDLFIGDTQRTGISRTRFQWADSPEDNIHPEDHPLIDPEHGLYEFAGDFFDLLVRRSSIISANAMAYRLDRFPGNRFPEGLMQGEDRFFKLQLGQSLRRVGFSPRIYADEGEGVNIFDKSGWKTEGYVRLTSNYIALARMVLEEIRLDGKQRAFVRGQLADSRRSFVAAVLHQLRHRKPLDWSLVRATLRRDPLGAVLFLPNILGLAFGRLGQKGGRPTA</sequence>
<dbReference type="PANTHER" id="PTHR43685">
    <property type="entry name" value="GLYCOSYLTRANSFERASE"/>
    <property type="match status" value="1"/>
</dbReference>
<evidence type="ECO:0000259" key="1">
    <source>
        <dbReference type="Pfam" id="PF00535"/>
    </source>
</evidence>
<evidence type="ECO:0000313" key="3">
    <source>
        <dbReference type="Proteomes" id="UP000064201"/>
    </source>
</evidence>
<dbReference type="InterPro" id="IPR001173">
    <property type="entry name" value="Glyco_trans_2-like"/>
</dbReference>
<reference evidence="2 3" key="1">
    <citation type="submission" date="2015-04" db="EMBL/GenBank/DDBJ databases">
        <title>Complete Sequence for the Genome of the Thioalkalivibrio versutus D301.</title>
        <authorList>
            <person name="Mu T."/>
            <person name="Zhou J."/>
            <person name="Xu X."/>
        </authorList>
    </citation>
    <scope>NUCLEOTIDE SEQUENCE [LARGE SCALE GENOMIC DNA]</scope>
    <source>
        <strain evidence="2 3">D301</strain>
    </source>
</reference>
<dbReference type="Pfam" id="PF00535">
    <property type="entry name" value="Glycos_transf_2"/>
    <property type="match status" value="1"/>
</dbReference>
<dbReference type="OrthoDB" id="9801954at2"/>
<dbReference type="PATRIC" id="fig|106634.4.peg.90"/>
<gene>
    <name evidence="2" type="ORF">TVD_00435</name>
</gene>
<dbReference type="RefSeq" id="WP_047250507.1">
    <property type="nucleotide sequence ID" value="NZ_CP011367.1"/>
</dbReference>
<evidence type="ECO:0000313" key="2">
    <source>
        <dbReference type="EMBL" id="AKJ93921.1"/>
    </source>
</evidence>
<feature type="domain" description="Glycosyltransferase 2-like" evidence="1">
    <location>
        <begin position="10"/>
        <end position="140"/>
    </location>
</feature>
<dbReference type="KEGG" id="tvr:TVD_00435"/>
<organism evidence="2 3">
    <name type="scientific">Thioalkalivibrio versutus</name>
    <dbReference type="NCBI Taxonomy" id="106634"/>
    <lineage>
        <taxon>Bacteria</taxon>
        <taxon>Pseudomonadati</taxon>
        <taxon>Pseudomonadota</taxon>
        <taxon>Gammaproteobacteria</taxon>
        <taxon>Chromatiales</taxon>
        <taxon>Ectothiorhodospiraceae</taxon>
        <taxon>Thioalkalivibrio</taxon>
    </lineage>
</organism>
<dbReference type="CDD" id="cd00761">
    <property type="entry name" value="Glyco_tranf_GTA_type"/>
    <property type="match status" value="1"/>
</dbReference>
<keyword evidence="3" id="KW-1185">Reference proteome</keyword>
<keyword evidence="2" id="KW-0808">Transferase</keyword>
<name>A0A0G3G4Y5_9GAMM</name>